<dbReference type="Proteomes" id="UP001472677">
    <property type="component" value="Unassembled WGS sequence"/>
</dbReference>
<evidence type="ECO:0000259" key="2">
    <source>
        <dbReference type="Pfam" id="PF00656"/>
    </source>
</evidence>
<dbReference type="InterPro" id="IPR011600">
    <property type="entry name" value="Pept_C14_caspase"/>
</dbReference>
<evidence type="ECO:0000313" key="4">
    <source>
        <dbReference type="Proteomes" id="UP001472677"/>
    </source>
</evidence>
<dbReference type="EMBL" id="JBBPBM010000043">
    <property type="protein sequence ID" value="KAK8523517.1"/>
    <property type="molecule type" value="Genomic_DNA"/>
</dbReference>
<proteinExistence type="inferred from homology"/>
<dbReference type="PANTHER" id="PTHR48104:SF7">
    <property type="entry name" value="METACASPASE-9"/>
    <property type="match status" value="1"/>
</dbReference>
<reference evidence="3 4" key="1">
    <citation type="journal article" date="2024" name="G3 (Bethesda)">
        <title>Genome assembly of Hibiscus sabdariffa L. provides insights into metabolisms of medicinal natural products.</title>
        <authorList>
            <person name="Kim T."/>
        </authorList>
    </citation>
    <scope>NUCLEOTIDE SEQUENCE [LARGE SCALE GENOMIC DNA]</scope>
    <source>
        <strain evidence="3">TK-2024</strain>
        <tissue evidence="3">Old leaves</tissue>
    </source>
</reference>
<sequence>MGINKCADTDFKDLINGLPEGVSFTILSDSSLSGALIDKGTEQIGVNQLEMEPKPFPYMTGVKTIDFNAICEKLNSSLIFVEQEKTISGMFKKLFAEDMSLKFNPRAVNDYVIPAGKGTLMSGCLANETSFDTIPNGKAYGAFTNALQQVIESQLTSGDKLTNKLVVAEARKVLRHNGFKQLPCLYSSNSNATALFMGGFASR</sequence>
<evidence type="ECO:0000313" key="3">
    <source>
        <dbReference type="EMBL" id="KAK8523517.1"/>
    </source>
</evidence>
<name>A0ABR2CV54_9ROSI</name>
<feature type="domain" description="Peptidase C14 caspase" evidence="2">
    <location>
        <begin position="16"/>
        <end position="189"/>
    </location>
</feature>
<gene>
    <name evidence="3" type="ORF">V6N12_048037</name>
</gene>
<dbReference type="PANTHER" id="PTHR48104">
    <property type="entry name" value="METACASPASE-4"/>
    <property type="match status" value="1"/>
</dbReference>
<comment type="similarity">
    <text evidence="1">Belongs to the peptidase C14B family.</text>
</comment>
<comment type="caution">
    <text evidence="3">The sequence shown here is derived from an EMBL/GenBank/DDBJ whole genome shotgun (WGS) entry which is preliminary data.</text>
</comment>
<keyword evidence="4" id="KW-1185">Reference proteome</keyword>
<evidence type="ECO:0000256" key="1">
    <source>
        <dbReference type="ARBA" id="ARBA00009005"/>
    </source>
</evidence>
<organism evidence="3 4">
    <name type="scientific">Hibiscus sabdariffa</name>
    <name type="common">roselle</name>
    <dbReference type="NCBI Taxonomy" id="183260"/>
    <lineage>
        <taxon>Eukaryota</taxon>
        <taxon>Viridiplantae</taxon>
        <taxon>Streptophyta</taxon>
        <taxon>Embryophyta</taxon>
        <taxon>Tracheophyta</taxon>
        <taxon>Spermatophyta</taxon>
        <taxon>Magnoliopsida</taxon>
        <taxon>eudicotyledons</taxon>
        <taxon>Gunneridae</taxon>
        <taxon>Pentapetalae</taxon>
        <taxon>rosids</taxon>
        <taxon>malvids</taxon>
        <taxon>Malvales</taxon>
        <taxon>Malvaceae</taxon>
        <taxon>Malvoideae</taxon>
        <taxon>Hibiscus</taxon>
    </lineage>
</organism>
<protein>
    <recommendedName>
        <fullName evidence="2">Peptidase C14 caspase domain-containing protein</fullName>
    </recommendedName>
</protein>
<dbReference type="InterPro" id="IPR050452">
    <property type="entry name" value="Metacaspase"/>
</dbReference>
<dbReference type="Gene3D" id="3.40.50.1460">
    <property type="match status" value="1"/>
</dbReference>
<accession>A0ABR2CV54</accession>
<dbReference type="Pfam" id="PF00656">
    <property type="entry name" value="Peptidase_C14"/>
    <property type="match status" value="1"/>
</dbReference>